<evidence type="ECO:0000313" key="5">
    <source>
        <dbReference type="Proteomes" id="UP000182125"/>
    </source>
</evidence>
<dbReference type="GeneID" id="33333879"/>
<protein>
    <submittedName>
        <fullName evidence="2">Uncharacterized protein</fullName>
    </submittedName>
</protein>
<dbReference type="Proteomes" id="UP000182125">
    <property type="component" value="Unassembled WGS sequence"/>
</dbReference>
<dbReference type="Proteomes" id="UP000051862">
    <property type="component" value="Unassembled WGS sequence"/>
</dbReference>
<dbReference type="Proteomes" id="UP000250136">
    <property type="component" value="Chromosome"/>
</dbReference>
<dbReference type="EMBL" id="LIXN01000003">
    <property type="protein sequence ID" value="KQH83129.1"/>
    <property type="molecule type" value="Genomic_DNA"/>
</dbReference>
<name>A0A0Q2M530_9EURY</name>
<evidence type="ECO:0000313" key="3">
    <source>
        <dbReference type="EMBL" id="SEV91530.1"/>
    </source>
</evidence>
<evidence type="ECO:0000313" key="1">
    <source>
        <dbReference type="EMBL" id="ASJ12398.1"/>
    </source>
</evidence>
<keyword evidence="6" id="KW-1185">Reference proteome</keyword>
<evidence type="ECO:0000313" key="6">
    <source>
        <dbReference type="Proteomes" id="UP000250136"/>
    </source>
</evidence>
<reference evidence="3" key="4">
    <citation type="submission" date="2016-10" db="EMBL/GenBank/DDBJ databases">
        <authorList>
            <person name="de Groot N.N."/>
        </authorList>
    </citation>
    <scope>NUCLEOTIDE SEQUENCE [LARGE SCALE GENOMIC DNA]</scope>
    <source>
        <strain evidence="3">OGL-20</strain>
    </source>
</reference>
<dbReference type="EMBL" id="FOIW01000001">
    <property type="protein sequence ID" value="SEV91530.1"/>
    <property type="molecule type" value="Genomic_DNA"/>
</dbReference>
<evidence type="ECO:0000313" key="2">
    <source>
        <dbReference type="EMBL" id="KQH83129.1"/>
    </source>
</evidence>
<dbReference type="KEGG" id="ttd:A3L14_05605"/>
<proteinExistence type="predicted"/>
<accession>A0A0Q2M530</accession>
<dbReference type="AlphaFoldDB" id="A0A0Q2M530"/>
<gene>
    <name evidence="1" type="ORF">A3L14_05605</name>
    <name evidence="2" type="ORF">AMR53_02610</name>
    <name evidence="3" type="ORF">SAMN05216170_0836</name>
</gene>
<organism evidence="2 4">
    <name type="scientific">Thermococcus thioreducens</name>
    <dbReference type="NCBI Taxonomy" id="277988"/>
    <lineage>
        <taxon>Archaea</taxon>
        <taxon>Methanobacteriati</taxon>
        <taxon>Methanobacteriota</taxon>
        <taxon>Thermococci</taxon>
        <taxon>Thermococcales</taxon>
        <taxon>Thermococcaceae</taxon>
        <taxon>Thermococcus</taxon>
    </lineage>
</organism>
<dbReference type="STRING" id="277988.SAMN05216170_0836"/>
<reference evidence="5" key="3">
    <citation type="submission" date="2016-10" db="EMBL/GenBank/DDBJ databases">
        <authorList>
            <person name="Varghese N."/>
            <person name="Submissions S."/>
        </authorList>
    </citation>
    <scope>NUCLEOTIDE SEQUENCE [LARGE SCALE GENOMIC DNA]</scope>
    <source>
        <strain evidence="5">OGL-20</strain>
    </source>
</reference>
<dbReference type="PATRIC" id="fig|277988.4.peg.553"/>
<reference evidence="2 4" key="1">
    <citation type="submission" date="2015-08" db="EMBL/GenBank/DDBJ databases">
        <title>Thermococcus thioreducens DSM 14981 genome sequencing.</title>
        <authorList>
            <person name="Hong S.-J."/>
            <person name="Kim M.-C."/>
            <person name="Shin J.-H."/>
        </authorList>
    </citation>
    <scope>NUCLEOTIDE SEQUENCE [LARGE SCALE GENOMIC DNA]</scope>
    <source>
        <strain evidence="2 4">DSM 14981</strain>
    </source>
</reference>
<evidence type="ECO:0000313" key="4">
    <source>
        <dbReference type="Proteomes" id="UP000051862"/>
    </source>
</evidence>
<sequence length="603" mass="69910">MPEPSSVYAGHRTKAFWRLRKLVEDPTIEFIVDKSFPGSGKTHRNIELIKSESEKKFLILAEAHTILDLYERLLPSSEVVHWKGFERSCQHLDVFRGFPPRIACSICKEKFPNTYANCPYHQAFKEDKRVVLAPLAYLQTKQLERLEPDVIIAEESLFNGKVIEPPDPKVMHLHSIALGRDLTEDDYINHCEELTVELQRKLLENLYHAPDLDFVREAVRDLFAQSPCEIGLYLRYARSQQVPNSLDKVVIPYALLLFEYARKKGAKVINTDASFNEAVWEYLKQRATIDPVYNMDLPDPEIIEIPVHESSKSSVVVRVVPKKIPQAKYTKQTLANQNIPSLEGIAKKIVKIVEYLYPQFVIDNRGIVPIITYKQFEDRLGILIQRGLEKHGYHDLTVRTMHFGSSLRSSRDFEGLKFLFIVGTFTVGPDAFREILLSYFLIDPDTIGIQSYRDKDSRWKYSSQALPDIDEIRKYWEDETQLQAIFRIRPFSEDTVTFLFGLLPERLEPMLSVKTLDDIKKVKRYPKTPATLKLAIKRATEFIVNYDDDYVPFSEVRQYLEACGFAEPILSKVIQELSHQFTVYTKKSGKRGRPKKYFLYVHS</sequence>
<dbReference type="RefSeq" id="WP_055428785.1">
    <property type="nucleotide sequence ID" value="NZ_CP015105.1"/>
</dbReference>
<reference evidence="1 6" key="2">
    <citation type="submission" date="2016-04" db="EMBL/GenBank/DDBJ databases">
        <title>Complete genome sequence of Thermococcus thioreducens type strain OGL-20P.</title>
        <authorList>
            <person name="Oger P.M."/>
        </authorList>
    </citation>
    <scope>NUCLEOTIDE SEQUENCE [LARGE SCALE GENOMIC DNA]</scope>
    <source>
        <strain evidence="1 6">OGL-20P</strain>
    </source>
</reference>
<dbReference type="EMBL" id="CP015105">
    <property type="protein sequence ID" value="ASJ12398.1"/>
    <property type="molecule type" value="Genomic_DNA"/>
</dbReference>